<dbReference type="EMBL" id="FJUX01000037">
    <property type="protein sequence ID" value="CZS98548.1"/>
    <property type="molecule type" value="Genomic_DNA"/>
</dbReference>
<evidence type="ECO:0000313" key="3">
    <source>
        <dbReference type="Proteomes" id="UP000178912"/>
    </source>
</evidence>
<dbReference type="PANTHER" id="PTHR43805">
    <property type="entry name" value="GLYCEROPHOSPHORYL DIESTER PHOSPHODIESTERASE"/>
    <property type="match status" value="1"/>
</dbReference>
<proteinExistence type="predicted"/>
<evidence type="ECO:0000313" key="2">
    <source>
        <dbReference type="EMBL" id="CZS98548.1"/>
    </source>
</evidence>
<accession>A0A1E1KKI4</accession>
<dbReference type="GO" id="GO:0008081">
    <property type="term" value="F:phosphoric diester hydrolase activity"/>
    <property type="evidence" value="ECO:0007669"/>
    <property type="project" value="InterPro"/>
</dbReference>
<dbReference type="InterPro" id="IPR030395">
    <property type="entry name" value="GP_PDE_dom"/>
</dbReference>
<dbReference type="GO" id="GO:0006629">
    <property type="term" value="P:lipid metabolic process"/>
    <property type="evidence" value="ECO:0007669"/>
    <property type="project" value="InterPro"/>
</dbReference>
<reference evidence="3" key="1">
    <citation type="submission" date="2016-03" db="EMBL/GenBank/DDBJ databases">
        <authorList>
            <person name="Guldener U."/>
        </authorList>
    </citation>
    <scope>NUCLEOTIDE SEQUENCE [LARGE SCALE GENOMIC DNA]</scope>
    <source>
        <strain evidence="3">04CH-RAC-A.6.1</strain>
    </source>
</reference>
<dbReference type="Pfam" id="PF03009">
    <property type="entry name" value="GDPD"/>
    <property type="match status" value="1"/>
</dbReference>
<name>A0A1E1KKI4_9HELO</name>
<dbReference type="Gene3D" id="3.20.20.190">
    <property type="entry name" value="Phosphatidylinositol (PI) phosphodiesterase"/>
    <property type="match status" value="1"/>
</dbReference>
<organism evidence="2 3">
    <name type="scientific">Rhynchosporium agropyri</name>
    <dbReference type="NCBI Taxonomy" id="914238"/>
    <lineage>
        <taxon>Eukaryota</taxon>
        <taxon>Fungi</taxon>
        <taxon>Dikarya</taxon>
        <taxon>Ascomycota</taxon>
        <taxon>Pezizomycotina</taxon>
        <taxon>Leotiomycetes</taxon>
        <taxon>Helotiales</taxon>
        <taxon>Ploettnerulaceae</taxon>
        <taxon>Rhynchosporium</taxon>
    </lineage>
</organism>
<protein>
    <submittedName>
        <fullName evidence="2">Related to glycerophosphoryl diester phosphodiesterase family protein</fullName>
    </submittedName>
</protein>
<dbReference type="AlphaFoldDB" id="A0A1E1KKI4"/>
<dbReference type="PROSITE" id="PS51704">
    <property type="entry name" value="GP_PDE"/>
    <property type="match status" value="1"/>
</dbReference>
<dbReference type="PANTHER" id="PTHR43805:SF1">
    <property type="entry name" value="GP-PDE DOMAIN-CONTAINING PROTEIN"/>
    <property type="match status" value="1"/>
</dbReference>
<dbReference type="SUPFAM" id="SSF51695">
    <property type="entry name" value="PLC-like phosphodiesterases"/>
    <property type="match status" value="1"/>
</dbReference>
<keyword evidence="3" id="KW-1185">Reference proteome</keyword>
<feature type="domain" description="GP-PDE" evidence="1">
    <location>
        <begin position="34"/>
        <end position="274"/>
    </location>
</feature>
<dbReference type="OrthoDB" id="1058301at2759"/>
<evidence type="ECO:0000259" key="1">
    <source>
        <dbReference type="PROSITE" id="PS51704"/>
    </source>
</evidence>
<sequence length="337" mass="37785">MAKSRSFETDALLPEKMDSPTFTSAIHTSVGRIPQAIAHRGYKAMYPENSMGAFKGAVEVGAHAIETDVHLSRDGVVVLSHDATLKRCFGLEEKKTSSADAEIGRSSGIPDNTWVGGYLDFVRHQGMCAARDFKNRLLTSGKLEDDPDALLGSIAAAIRSVKPSRRWAERILLGCWNAKYLPVCNKHLTEFPIAHIGWNIPYARQFLEIPGISFNMFQRMMIGPGGEKFTRDVRKAGRSLFLWKINDDNAMRWSISKGVDGVITDDPKRYLEICRSYDGEKVGISLRGWSTFVLIKFMVPFLHLLVKYKYGTRMGTGRVKQDILVGGGRMRDHERIE</sequence>
<dbReference type="InterPro" id="IPR017946">
    <property type="entry name" value="PLC-like_Pdiesterase_TIM-brl"/>
</dbReference>
<gene>
    <name evidence="2" type="ORF">RAG0_07238</name>
</gene>
<dbReference type="Proteomes" id="UP000178912">
    <property type="component" value="Unassembled WGS sequence"/>
</dbReference>